<dbReference type="Pfam" id="PF13569">
    <property type="entry name" value="DUF4132"/>
    <property type="match status" value="1"/>
</dbReference>
<evidence type="ECO:0000313" key="3">
    <source>
        <dbReference type="Proteomes" id="UP000590749"/>
    </source>
</evidence>
<proteinExistence type="predicted"/>
<keyword evidence="3" id="KW-1185">Reference proteome</keyword>
<evidence type="ECO:0000259" key="1">
    <source>
        <dbReference type="Pfam" id="PF13569"/>
    </source>
</evidence>
<dbReference type="InterPro" id="IPR025406">
    <property type="entry name" value="DUF4132"/>
</dbReference>
<dbReference type="EMBL" id="JACHXF010000014">
    <property type="protein sequence ID" value="MBB3098241.1"/>
    <property type="molecule type" value="Genomic_DNA"/>
</dbReference>
<dbReference type="Proteomes" id="UP000590749">
    <property type="component" value="Unassembled WGS sequence"/>
</dbReference>
<sequence length="1111" mass="120715">MRSSFVFPSGWYRYRSARRGSAGVAAFVPSPKARAAVDADTAHHRERLRQWLGAPTTPEPIRADALAWLAGSPGTTPIGAAAVPAIAQLNRWDSTDWVHLYADVWIGERGLRFAAEAAVGLLGLTVKDAFVPRGAANGDKTGVCPKAPGDVNRTGVADPSMLILLRVRQALAATSEEEFGEVKAALEPFRQRHVYERAAVSVLFPEERAWLEEDVAAAAGAHDEYLASLLFTAVSTPEDVAALLPVASDYTMSSSLHMLSTLVEGVGPAAVPALFHWFDTGYHDAETLRRLLSVLTVLPGDEVGRGLIERIDRKYVSPALLEHADRYPEPALRLLAEAADKREIAELLRAHLLKHRVLAAGVTAAGLSPEAAGRVERILAEEAVAAPPAPLSAVPPVLADPPWKRVAKPVKPVVITGLACDDPASLDWPEGERERWSRTEIHRYGGSREWESYASQVSTVHLSAREAALLFLDAPEETARRVMAAWDPSDTWSVGTYMRPVAVRHGIDALPLLLRLARRAPSEMAPMMLPFVAPEIAVLAADWLARLKTVRPDALAWLLRHPATAARALVPPALGKSGKARQQAENALVTLHTNGHSEVVRTAAQGYGPEAAAAIEILLATDPLRLAPTKVPPVPAWADPSLLKPVLLRDGSGALPAEPVTNLVTMLAMSRLDTPYPGLDRIREACEPASLAAFAWSLFERWRASGGLSKENWALDALGLLGDDETVRRLAPLILAWPGEGGHTKAVTGLQVLAVIGSDVALMHLHHIAQRAKFTGLKNAARQKMDEVAAGLGLTAEQLADRLVPDLGLEADGSLRLDYGPRQFVVGFDEQLRPFVADADGRRLKALPKPGARDDAELAPAAYQRFSALKKDVRTIAADQVRRLERAMVTNRRWSGADFRRLLAEHPLVWHIVRRLVWVTFDAAGVPAGSFRVAEDRSITTVDDEETTLADDAVVGLAHPLNLGDDVAAWGEVFADYQILQPFPQLGRPVFALGEDERTVARLARFEGVKVPTTKVIGLERRGWRREAPQDAGVQGHIEFVIAPGLEMVVELEPGIAIGALDVFPDQQLERVYLHDGTGNRWRSEGHLTLDRLDPVTVSELLKDLEELTRP</sequence>
<protein>
    <recommendedName>
        <fullName evidence="1">DUF4132 domain-containing protein</fullName>
    </recommendedName>
</protein>
<name>A0A7W5ALD4_9ACTN</name>
<organism evidence="2 3">
    <name type="scientific">Actinoplanes campanulatus</name>
    <dbReference type="NCBI Taxonomy" id="113559"/>
    <lineage>
        <taxon>Bacteria</taxon>
        <taxon>Bacillati</taxon>
        <taxon>Actinomycetota</taxon>
        <taxon>Actinomycetes</taxon>
        <taxon>Micromonosporales</taxon>
        <taxon>Micromonosporaceae</taxon>
        <taxon>Actinoplanes</taxon>
    </lineage>
</organism>
<gene>
    <name evidence="2" type="ORF">FHR83_005936</name>
</gene>
<dbReference type="AlphaFoldDB" id="A0A7W5ALD4"/>
<evidence type="ECO:0000313" key="2">
    <source>
        <dbReference type="EMBL" id="MBB3098241.1"/>
    </source>
</evidence>
<comment type="caution">
    <text evidence="2">The sequence shown here is derived from an EMBL/GenBank/DDBJ whole genome shotgun (WGS) entry which is preliminary data.</text>
</comment>
<reference evidence="2 3" key="1">
    <citation type="submission" date="2020-08" db="EMBL/GenBank/DDBJ databases">
        <title>Genomic Encyclopedia of Type Strains, Phase III (KMG-III): the genomes of soil and plant-associated and newly described type strains.</title>
        <authorList>
            <person name="Whitman W."/>
        </authorList>
    </citation>
    <scope>NUCLEOTIDE SEQUENCE [LARGE SCALE GENOMIC DNA]</scope>
    <source>
        <strain evidence="2 3">CECT 3287</strain>
    </source>
</reference>
<feature type="domain" description="DUF4132" evidence="1">
    <location>
        <begin position="841"/>
        <end position="1024"/>
    </location>
</feature>
<dbReference type="RefSeq" id="WP_183224130.1">
    <property type="nucleotide sequence ID" value="NZ_BMPW01000016.1"/>
</dbReference>
<accession>A0A7W5ALD4</accession>